<dbReference type="GO" id="GO:0016787">
    <property type="term" value="F:hydrolase activity"/>
    <property type="evidence" value="ECO:0007669"/>
    <property type="project" value="UniProtKB-KW"/>
</dbReference>
<dbReference type="Proteomes" id="UP000196877">
    <property type="component" value="Chromosome"/>
</dbReference>
<evidence type="ECO:0000256" key="1">
    <source>
        <dbReference type="SAM" id="SignalP"/>
    </source>
</evidence>
<dbReference type="PANTHER" id="PTHR10587">
    <property type="entry name" value="GLYCOSYL TRANSFERASE-RELATED"/>
    <property type="match status" value="1"/>
</dbReference>
<dbReference type="SUPFAM" id="SSF88713">
    <property type="entry name" value="Glycoside hydrolase/deacetylase"/>
    <property type="match status" value="1"/>
</dbReference>
<proteinExistence type="predicted"/>
<dbReference type="PROSITE" id="PS51677">
    <property type="entry name" value="NODB"/>
    <property type="match status" value="1"/>
</dbReference>
<dbReference type="Pfam" id="PF01522">
    <property type="entry name" value="Polysacc_deac_1"/>
    <property type="match status" value="1"/>
</dbReference>
<organism evidence="3 4">
    <name type="scientific">Bacillus sonorensis</name>
    <dbReference type="NCBI Taxonomy" id="119858"/>
    <lineage>
        <taxon>Bacteria</taxon>
        <taxon>Bacillati</taxon>
        <taxon>Bacillota</taxon>
        <taxon>Bacilli</taxon>
        <taxon>Bacillales</taxon>
        <taxon>Bacillaceae</taxon>
        <taxon>Bacillus</taxon>
    </lineage>
</organism>
<dbReference type="NCBIfam" id="TIGR02873">
    <property type="entry name" value="spore_ylxY"/>
    <property type="match status" value="1"/>
</dbReference>
<accession>A0ABN5AJQ5</accession>
<dbReference type="EMBL" id="CP021920">
    <property type="protein sequence ID" value="ASB89564.1"/>
    <property type="molecule type" value="Genomic_DNA"/>
</dbReference>
<protein>
    <recommendedName>
        <fullName evidence="2">NodB homology domain-containing protein</fullName>
    </recommendedName>
</protein>
<dbReference type="InterPro" id="IPR002509">
    <property type="entry name" value="NODB_dom"/>
</dbReference>
<name>A0ABN5AJQ5_9BACI</name>
<dbReference type="Gene3D" id="3.20.20.370">
    <property type="entry name" value="Glycoside hydrolase/deacetylase"/>
    <property type="match status" value="1"/>
</dbReference>
<dbReference type="GeneID" id="92853000"/>
<keyword evidence="4" id="KW-1185">Reference proteome</keyword>
<keyword evidence="3" id="KW-0378">Hydrolase</keyword>
<gene>
    <name evidence="3" type="ORF">S101395_03057</name>
</gene>
<dbReference type="InterPro" id="IPR011330">
    <property type="entry name" value="Glyco_hydro/deAcase_b/a-brl"/>
</dbReference>
<feature type="chain" id="PRO_5047513695" description="NodB homology domain-containing protein" evidence="1">
    <location>
        <begin position="24"/>
        <end position="320"/>
    </location>
</feature>
<evidence type="ECO:0000313" key="4">
    <source>
        <dbReference type="Proteomes" id="UP000196877"/>
    </source>
</evidence>
<keyword evidence="1" id="KW-0732">Signal</keyword>
<dbReference type="InterPro" id="IPR050248">
    <property type="entry name" value="Polysacc_deacetylase_ArnD"/>
</dbReference>
<feature type="domain" description="NodB homology" evidence="2">
    <location>
        <begin position="130"/>
        <end position="306"/>
    </location>
</feature>
<feature type="signal peptide" evidence="1">
    <location>
        <begin position="1"/>
        <end position="23"/>
    </location>
</feature>
<evidence type="ECO:0000313" key="3">
    <source>
        <dbReference type="EMBL" id="ASB89564.1"/>
    </source>
</evidence>
<sequence length="320" mass="36789">MKRKIVSFAVFFFLLFVSYQVMNDPHPPNYIDAMNKDAVTVAAQKNDLYQQLLQKASQYEVKAQNAKIDKIWKAMPGYNGLKVNIEKSYQNMKRSGSFDEKLLVYDQVKPEIHLESLEPEPIYRGHPDKPMVSFLVNVAWGDEYLTQMLPVLKKNDVKATFFLEGKWVKNHPDLAKAILNDGHEIGNHSYNHPDMSKLTSERISEQLRMTNQQIKETLAVKPKWFAPPSGSFRKEVVEQARRMGMGTVMWTVDTIDWQKPQPAVLQHRVLSKVHNGAMILMHPTEPTAKSLDVLIEKLKEKGYQIGTVSQLLNEKRLVVK</sequence>
<dbReference type="InterPro" id="IPR014228">
    <property type="entry name" value="Spore_polysacc_deacetyl_YlxY"/>
</dbReference>
<dbReference type="CDD" id="cd10950">
    <property type="entry name" value="CE4_BsYlxY_like"/>
    <property type="match status" value="1"/>
</dbReference>
<evidence type="ECO:0000259" key="2">
    <source>
        <dbReference type="PROSITE" id="PS51677"/>
    </source>
</evidence>
<reference evidence="3 4" key="1">
    <citation type="submission" date="2017-06" db="EMBL/GenBank/DDBJ databases">
        <title>Genome sequence of Bacillus sonorensis strain SRCM101395.</title>
        <authorList>
            <person name="Cho S.H."/>
        </authorList>
    </citation>
    <scope>NUCLEOTIDE SEQUENCE [LARGE SCALE GENOMIC DNA]</scope>
    <source>
        <strain evidence="3 4">SRCM101395</strain>
    </source>
</reference>
<dbReference type="PANTHER" id="PTHR10587:SF80">
    <property type="entry name" value="CHITOOLIGOSACCHARIDE DEACETYLASE"/>
    <property type="match status" value="1"/>
</dbReference>
<dbReference type="RefSeq" id="WP_006638121.1">
    <property type="nucleotide sequence ID" value="NZ_BORD01000004.1"/>
</dbReference>